<gene>
    <name evidence="2" type="ORF">J4709_43595</name>
</gene>
<dbReference type="EMBL" id="JAGEPF010000035">
    <property type="protein sequence ID" value="MBO2464478.1"/>
    <property type="molecule type" value="Genomic_DNA"/>
</dbReference>
<feature type="compositionally biased region" description="Low complexity" evidence="1">
    <location>
        <begin position="16"/>
        <end position="26"/>
    </location>
</feature>
<keyword evidence="3" id="KW-1185">Reference proteome</keyword>
<dbReference type="SUPFAM" id="SSF103084">
    <property type="entry name" value="Holliday junction resolvase RusA"/>
    <property type="match status" value="1"/>
</dbReference>
<dbReference type="RefSeq" id="WP_208250981.1">
    <property type="nucleotide sequence ID" value="NZ_JAGEPF010000035.1"/>
</dbReference>
<evidence type="ECO:0000313" key="3">
    <source>
        <dbReference type="Proteomes" id="UP000680206"/>
    </source>
</evidence>
<dbReference type="InterPro" id="IPR036614">
    <property type="entry name" value="RusA-like_sf"/>
</dbReference>
<organism evidence="2 3">
    <name type="scientific">Actinomadura violacea</name>
    <dbReference type="NCBI Taxonomy" id="2819934"/>
    <lineage>
        <taxon>Bacteria</taxon>
        <taxon>Bacillati</taxon>
        <taxon>Actinomycetota</taxon>
        <taxon>Actinomycetes</taxon>
        <taxon>Streptosporangiales</taxon>
        <taxon>Thermomonosporaceae</taxon>
        <taxon>Actinomadura</taxon>
    </lineage>
</organism>
<dbReference type="Proteomes" id="UP000680206">
    <property type="component" value="Unassembled WGS sequence"/>
</dbReference>
<protein>
    <submittedName>
        <fullName evidence="2">Uncharacterized protein</fullName>
    </submittedName>
</protein>
<reference evidence="2 3" key="1">
    <citation type="submission" date="2021-03" db="EMBL/GenBank/DDBJ databases">
        <title>Actinomadura violae sp. nov., isolated from lichen in Thailand.</title>
        <authorList>
            <person name="Kanchanasin P."/>
            <person name="Saeng-In P."/>
            <person name="Phongsopitanun W."/>
            <person name="Yuki M."/>
            <person name="Kudo T."/>
            <person name="Ohkuma M."/>
            <person name="Tanasupawat S."/>
        </authorList>
    </citation>
    <scope>NUCLEOTIDE SEQUENCE [LARGE SCALE GENOMIC DNA]</scope>
    <source>
        <strain evidence="2 3">LCR2-06</strain>
    </source>
</reference>
<evidence type="ECO:0000313" key="2">
    <source>
        <dbReference type="EMBL" id="MBO2464478.1"/>
    </source>
</evidence>
<dbReference type="Gene3D" id="3.30.1330.70">
    <property type="entry name" value="Holliday junction resolvase RusA"/>
    <property type="match status" value="1"/>
</dbReference>
<evidence type="ECO:0000256" key="1">
    <source>
        <dbReference type="SAM" id="MobiDB-lite"/>
    </source>
</evidence>
<accession>A0ABS3S6U9</accession>
<feature type="region of interest" description="Disordered" evidence="1">
    <location>
        <begin position="1"/>
        <end position="35"/>
    </location>
</feature>
<comment type="caution">
    <text evidence="2">The sequence shown here is derived from an EMBL/GenBank/DDBJ whole genome shotgun (WGS) entry which is preliminary data.</text>
</comment>
<proteinExistence type="predicted"/>
<name>A0ABS3S6U9_9ACTN</name>
<sequence length="261" mass="28855">MTSTVPTAAPTPAPVPVAATAPVPVKGRGKRGKRRLPLRRQPILTPIAVYDCHDPMSCDRDALNAWARSQGLHPELTYRWEVYRTDHLWVRAYEYAAEQDGTLIWDPGTEHFRLAAPYDQSLTAFPPDLWMVELPWGLPLLSANGRDHYRVRAEYTKTLRSAAATAAATAHLPAMPAAHVIGEYRPGHRTRRRDPANWAPSFKAAADGLVDAGVLHDDDASRMIGPDPRLGPPDPDAVLAEMRWGRVVLYVRARPDAADLA</sequence>